<dbReference type="SUPFAM" id="SSF53649">
    <property type="entry name" value="Alkaline phosphatase-like"/>
    <property type="match status" value="1"/>
</dbReference>
<dbReference type="EMBL" id="NIDE01000008">
    <property type="protein sequence ID" value="OWK40229.1"/>
    <property type="molecule type" value="Genomic_DNA"/>
</dbReference>
<dbReference type="Pfam" id="PF07394">
    <property type="entry name" value="DUF1501"/>
    <property type="match status" value="1"/>
</dbReference>
<dbReference type="PROSITE" id="PS51318">
    <property type="entry name" value="TAT"/>
    <property type="match status" value="1"/>
</dbReference>
<keyword evidence="2" id="KW-1185">Reference proteome</keyword>
<evidence type="ECO:0008006" key="3">
    <source>
        <dbReference type="Google" id="ProtNLM"/>
    </source>
</evidence>
<dbReference type="PANTHER" id="PTHR43737:SF1">
    <property type="entry name" value="DUF1501 DOMAIN-CONTAINING PROTEIN"/>
    <property type="match status" value="1"/>
</dbReference>
<organism evidence="1 2">
    <name type="scientific">Fimbriiglobus ruber</name>
    <dbReference type="NCBI Taxonomy" id="1908690"/>
    <lineage>
        <taxon>Bacteria</taxon>
        <taxon>Pseudomonadati</taxon>
        <taxon>Planctomycetota</taxon>
        <taxon>Planctomycetia</taxon>
        <taxon>Gemmatales</taxon>
        <taxon>Gemmataceae</taxon>
        <taxon>Fimbriiglobus</taxon>
    </lineage>
</organism>
<gene>
    <name evidence="1" type="ORF">FRUB_05148</name>
</gene>
<evidence type="ECO:0000313" key="2">
    <source>
        <dbReference type="Proteomes" id="UP000214646"/>
    </source>
</evidence>
<dbReference type="InterPro" id="IPR010869">
    <property type="entry name" value="DUF1501"/>
</dbReference>
<dbReference type="Gene3D" id="3.40.720.10">
    <property type="entry name" value="Alkaline Phosphatase, subunit A"/>
    <property type="match status" value="1"/>
</dbReference>
<protein>
    <recommendedName>
        <fullName evidence="3">DUF1501 domain-containing protein</fullName>
    </recommendedName>
</protein>
<dbReference type="AlphaFoldDB" id="A0A225DSQ1"/>
<dbReference type="Proteomes" id="UP000214646">
    <property type="component" value="Unassembled WGS sequence"/>
</dbReference>
<dbReference type="PANTHER" id="PTHR43737">
    <property type="entry name" value="BLL7424 PROTEIN"/>
    <property type="match status" value="1"/>
</dbReference>
<name>A0A225DSQ1_9BACT</name>
<sequence length="457" mass="49657">MTFDPTIAATLTRRRLLQFGAGGYLGLNLGGLWRAQAARATGAAEPIKACILVFLYGGPSHIDTFDPKPDAPAEVRGEFKSVPTSAPGVRICEHLPQLARLMHKAAIVRSMHHAAHLHDSGSIHMLTGRPLDGPDRELFAPQPQHFPSYGSAVAAFRPGSPCDVPFASLPFVFHNVVPTPCQGSGILGAPFDPLLIDVDPAKREYRVDVLSPKDGLDHLRLEARRELLLKLRDGRPAGSLDPFYEKAVRLLDSETVRKALDINREPPKVRDRYGYGAGDVGYGHMMRGQNYLLARRLVEAGVPFVNIYDYQQQGQNWDAHAKCTEQHKNHLLPPLDRGLSALIEDLDERGLLDSTLIVVTGEFGRTPKINNTGGRDHWPECSSILLVGGGVTGGAVYGASDRLGAFPAANPVTPGDLAATIFSRFGIDPATEIRDQAKRPYSLATGEPLVRLFSRGA</sequence>
<dbReference type="InterPro" id="IPR017850">
    <property type="entry name" value="Alkaline_phosphatase_core_sf"/>
</dbReference>
<dbReference type="RefSeq" id="WP_202974015.1">
    <property type="nucleotide sequence ID" value="NZ_NIDE01000008.1"/>
</dbReference>
<dbReference type="InterPro" id="IPR006311">
    <property type="entry name" value="TAT_signal"/>
</dbReference>
<accession>A0A225DSQ1</accession>
<evidence type="ECO:0000313" key="1">
    <source>
        <dbReference type="EMBL" id="OWK40229.1"/>
    </source>
</evidence>
<comment type="caution">
    <text evidence="1">The sequence shown here is derived from an EMBL/GenBank/DDBJ whole genome shotgun (WGS) entry which is preliminary data.</text>
</comment>
<reference evidence="2" key="1">
    <citation type="submission" date="2017-06" db="EMBL/GenBank/DDBJ databases">
        <title>Genome analysis of Fimbriiglobus ruber SP5, the first member of the order Planctomycetales with confirmed chitinolytic capability.</title>
        <authorList>
            <person name="Ravin N.V."/>
            <person name="Rakitin A.L."/>
            <person name="Ivanova A.A."/>
            <person name="Beletsky A.V."/>
            <person name="Kulichevskaya I.S."/>
            <person name="Mardanov A.V."/>
            <person name="Dedysh S.N."/>
        </authorList>
    </citation>
    <scope>NUCLEOTIDE SEQUENCE [LARGE SCALE GENOMIC DNA]</scope>
    <source>
        <strain evidence="2">SP5</strain>
    </source>
</reference>
<proteinExistence type="predicted"/>